<dbReference type="InterPro" id="IPR036291">
    <property type="entry name" value="NAD(P)-bd_dom_sf"/>
</dbReference>
<dbReference type="PANTHER" id="PTHR43658">
    <property type="entry name" value="SHORT-CHAIN DEHYDROGENASE/REDUCTASE"/>
    <property type="match status" value="1"/>
</dbReference>
<name>A0AAD7V420_9FUNG</name>
<organism evidence="2 3">
    <name type="scientific">Lichtheimia ornata</name>
    <dbReference type="NCBI Taxonomy" id="688661"/>
    <lineage>
        <taxon>Eukaryota</taxon>
        <taxon>Fungi</taxon>
        <taxon>Fungi incertae sedis</taxon>
        <taxon>Mucoromycota</taxon>
        <taxon>Mucoromycotina</taxon>
        <taxon>Mucoromycetes</taxon>
        <taxon>Mucorales</taxon>
        <taxon>Lichtheimiaceae</taxon>
        <taxon>Lichtheimia</taxon>
    </lineage>
</organism>
<sequence>MTTTNDGIDIVYDRASGLGKQVVESLVAQGAFVVIIDINFAGSEKVVATLGKDHVYFPGSVDVSSEEQVKEALHKGVAQFPQAILAGAIICSGVVWPPHHLEGYGPENALTSFEQFKHIVNVNLLGAYNVAQQVANLLVKNDPFDDDGQRGVIITTSSIMGLDGSLLAYGTSKAGVAGMTLPMARELANFGVRVMSIAPGPFETPLVHAVPNVQAPTCLFPKRYGRPSEFADLVLHIIDNPMLNGSVIRLDGAIRA</sequence>
<protein>
    <submittedName>
        <fullName evidence="2">Uncharacterized protein</fullName>
    </submittedName>
</protein>
<keyword evidence="1" id="KW-0560">Oxidoreductase</keyword>
<dbReference type="InterPro" id="IPR002347">
    <property type="entry name" value="SDR_fam"/>
</dbReference>
<evidence type="ECO:0000313" key="3">
    <source>
        <dbReference type="Proteomes" id="UP001234581"/>
    </source>
</evidence>
<dbReference type="PANTHER" id="PTHR43658:SF8">
    <property type="entry name" value="17-BETA-HYDROXYSTEROID DEHYDROGENASE 14-RELATED"/>
    <property type="match status" value="1"/>
</dbReference>
<proteinExistence type="predicted"/>
<dbReference type="EMBL" id="JARTCD010000024">
    <property type="protein sequence ID" value="KAJ8658435.1"/>
    <property type="molecule type" value="Genomic_DNA"/>
</dbReference>
<dbReference type="Gene3D" id="3.40.50.720">
    <property type="entry name" value="NAD(P)-binding Rossmann-like Domain"/>
    <property type="match status" value="1"/>
</dbReference>
<reference evidence="2 3" key="1">
    <citation type="submission" date="2023-03" db="EMBL/GenBank/DDBJ databases">
        <title>Genome sequence of Lichtheimia ornata CBS 291.66.</title>
        <authorList>
            <person name="Mohabir J.T."/>
            <person name="Shea T.P."/>
            <person name="Kurbessoian T."/>
            <person name="Berby B."/>
            <person name="Fontaine J."/>
            <person name="Livny J."/>
            <person name="Gnirke A."/>
            <person name="Stajich J.E."/>
            <person name="Cuomo C.A."/>
        </authorList>
    </citation>
    <scope>NUCLEOTIDE SEQUENCE [LARGE SCALE GENOMIC DNA]</scope>
    <source>
        <strain evidence="2">CBS 291.66</strain>
    </source>
</reference>
<comment type="caution">
    <text evidence="2">The sequence shown here is derived from an EMBL/GenBank/DDBJ whole genome shotgun (WGS) entry which is preliminary data.</text>
</comment>
<dbReference type="Pfam" id="PF00106">
    <property type="entry name" value="adh_short"/>
    <property type="match status" value="1"/>
</dbReference>
<evidence type="ECO:0000256" key="1">
    <source>
        <dbReference type="ARBA" id="ARBA00023002"/>
    </source>
</evidence>
<dbReference type="PRINTS" id="PR00081">
    <property type="entry name" value="GDHRDH"/>
</dbReference>
<dbReference type="SUPFAM" id="SSF51735">
    <property type="entry name" value="NAD(P)-binding Rossmann-fold domains"/>
    <property type="match status" value="1"/>
</dbReference>
<dbReference type="Proteomes" id="UP001234581">
    <property type="component" value="Unassembled WGS sequence"/>
</dbReference>
<dbReference type="GeneID" id="83213200"/>
<evidence type="ECO:0000313" key="2">
    <source>
        <dbReference type="EMBL" id="KAJ8658435.1"/>
    </source>
</evidence>
<gene>
    <name evidence="2" type="ORF">O0I10_005788</name>
</gene>
<dbReference type="AlphaFoldDB" id="A0AAD7V420"/>
<dbReference type="GO" id="GO:0016491">
    <property type="term" value="F:oxidoreductase activity"/>
    <property type="evidence" value="ECO:0007669"/>
    <property type="project" value="UniProtKB-KW"/>
</dbReference>
<keyword evidence="3" id="KW-1185">Reference proteome</keyword>
<accession>A0AAD7V420</accession>
<dbReference type="RefSeq" id="XP_058343348.1">
    <property type="nucleotide sequence ID" value="XM_058485825.1"/>
</dbReference>